<evidence type="ECO:0000313" key="14">
    <source>
        <dbReference type="Proteomes" id="UP000708148"/>
    </source>
</evidence>
<feature type="binding site" evidence="10">
    <location>
        <position position="398"/>
    </location>
    <ligand>
        <name>[4Fe-4S] cluster</name>
        <dbReference type="ChEBI" id="CHEBI:49883"/>
    </ligand>
</feature>
<feature type="binding site" evidence="10">
    <location>
        <position position="358"/>
    </location>
    <ligand>
        <name>[4Fe-4S] cluster</name>
        <dbReference type="ChEBI" id="CHEBI:49883"/>
    </ligand>
</feature>
<accession>A0A8S1IM29</accession>
<sequence length="469" mass="53908">MYDCPPDGDICIEDFERFALDRLIVLRKIEEDRSARRREEEVQERALKLFKQQIKGLTEEEAQRRDVQSHFILRLAYCRTEELRRWFLTQECDLFTMRLRNLPARQQVQFLEANNMPYEMINDAEFHSIKAQLAATYLSQYNKREEAEAVRSGRRKTFFKVPFEQVPDLLYHRRVYIQQGFAYVPCEHLSSLVVGHFRARLSKELTLLARKWEDVSSMEADRLTPMLEGLQSRYLGPEVGESVGEGATIQQLPSLAYKSFPLCMQHLFERLRQDSHLRHQGRMQLSLFLKGIGLSLSDALQFWQTQFAPKIPLEKFQKEYAYNIRYNYGKEGKRQELSPYSCIKLVSMTPQVGEHHGCPYKTFSEPQLRAALSRLNVAPRSITEAVNKAKAGHYQLACGAAWEGKHGCPCDAGVQHPNQYYRESRATIERQQSSAGPSTPATPAARPQGGQLRGGPATAPAKLGTSWRS</sequence>
<keyword evidence="4 9" id="KW-0235">DNA replication</keyword>
<dbReference type="Pfam" id="PF04104">
    <property type="entry name" value="DNA_primase_lrg"/>
    <property type="match status" value="1"/>
</dbReference>
<reference evidence="13" key="1">
    <citation type="submission" date="2020-12" db="EMBL/GenBank/DDBJ databases">
        <authorList>
            <person name="Iha C."/>
        </authorList>
    </citation>
    <scope>NUCLEOTIDE SEQUENCE</scope>
</reference>
<evidence type="ECO:0000256" key="7">
    <source>
        <dbReference type="ARBA" id="ARBA00023014"/>
    </source>
</evidence>
<dbReference type="InterPro" id="IPR016558">
    <property type="entry name" value="DNA_primase_lsu_euk"/>
</dbReference>
<keyword evidence="2 9" id="KW-0004">4Fe-4S</keyword>
<dbReference type="InterPro" id="IPR058560">
    <property type="entry name" value="DNA_primase_C"/>
</dbReference>
<dbReference type="PIRSF" id="PIRSF009449">
    <property type="entry name" value="DNA_primase_large_subunit"/>
    <property type="match status" value="1"/>
</dbReference>
<feature type="domain" description="DNA primase large subunit C-terminal" evidence="12">
    <location>
        <begin position="255"/>
        <end position="421"/>
    </location>
</feature>
<dbReference type="GO" id="GO:0006269">
    <property type="term" value="P:DNA replication, synthesis of primer"/>
    <property type="evidence" value="ECO:0007669"/>
    <property type="project" value="UniProtKB-KW"/>
</dbReference>
<dbReference type="GO" id="GO:0051539">
    <property type="term" value="F:4 iron, 4 sulfur cluster binding"/>
    <property type="evidence" value="ECO:0007669"/>
    <property type="project" value="UniProtKB-UniRule"/>
</dbReference>
<dbReference type="Gene3D" id="1.20.930.80">
    <property type="match status" value="1"/>
</dbReference>
<evidence type="ECO:0000256" key="3">
    <source>
        <dbReference type="ARBA" id="ARBA00022515"/>
    </source>
</evidence>
<dbReference type="Proteomes" id="UP000708148">
    <property type="component" value="Unassembled WGS sequence"/>
</dbReference>
<keyword evidence="8 9" id="KW-0238">DNA-binding</keyword>
<dbReference type="EMBL" id="CAJHUC010000428">
    <property type="protein sequence ID" value="CAD7696056.1"/>
    <property type="molecule type" value="Genomic_DNA"/>
</dbReference>
<evidence type="ECO:0000256" key="9">
    <source>
        <dbReference type="PIRNR" id="PIRNR009449"/>
    </source>
</evidence>
<evidence type="ECO:0000256" key="5">
    <source>
        <dbReference type="ARBA" id="ARBA00022723"/>
    </source>
</evidence>
<keyword evidence="14" id="KW-1185">Reference proteome</keyword>
<evidence type="ECO:0000256" key="8">
    <source>
        <dbReference type="ARBA" id="ARBA00023125"/>
    </source>
</evidence>
<feature type="binding site" evidence="10">
    <location>
        <position position="263"/>
    </location>
    <ligand>
        <name>[4Fe-4S] cluster</name>
        <dbReference type="ChEBI" id="CHEBI:49883"/>
    </ligand>
</feature>
<evidence type="ECO:0000256" key="1">
    <source>
        <dbReference type="ARBA" id="ARBA00010564"/>
    </source>
</evidence>
<protein>
    <recommendedName>
        <fullName evidence="9">DNA primase large subunit</fullName>
    </recommendedName>
</protein>
<dbReference type="InterPro" id="IPR007238">
    <property type="entry name" value="DNA_primase_lsu_euk/arc"/>
</dbReference>
<feature type="compositionally biased region" description="Low complexity" evidence="11">
    <location>
        <begin position="433"/>
        <end position="447"/>
    </location>
</feature>
<keyword evidence="7 9" id="KW-0411">Iron-sulfur</keyword>
<comment type="similarity">
    <text evidence="1 9">Belongs to the eukaryotic-type primase large subunit family.</text>
</comment>
<evidence type="ECO:0000256" key="11">
    <source>
        <dbReference type="SAM" id="MobiDB-lite"/>
    </source>
</evidence>
<comment type="caution">
    <text evidence="13">The sequence shown here is derived from an EMBL/GenBank/DDBJ whole genome shotgun (WGS) entry which is preliminary data.</text>
</comment>
<name>A0A8S1IM29_9CHLO</name>
<dbReference type="GO" id="GO:0003677">
    <property type="term" value="F:DNA binding"/>
    <property type="evidence" value="ECO:0007669"/>
    <property type="project" value="UniProtKB-UniRule"/>
</dbReference>
<keyword evidence="6 9" id="KW-0408">Iron</keyword>
<dbReference type="AlphaFoldDB" id="A0A8S1IM29"/>
<evidence type="ECO:0000256" key="2">
    <source>
        <dbReference type="ARBA" id="ARBA00022485"/>
    </source>
</evidence>
<comment type="function">
    <text evidence="9">DNA primase is the polymerase that synthesizes small RNA primers for the Okazaki fragments made during discontinuous DNA replication.</text>
</comment>
<feature type="binding site" evidence="10">
    <location>
        <position position="342"/>
    </location>
    <ligand>
        <name>[4Fe-4S] cluster</name>
        <dbReference type="ChEBI" id="CHEBI:49883"/>
    </ligand>
</feature>
<evidence type="ECO:0000256" key="6">
    <source>
        <dbReference type="ARBA" id="ARBA00023004"/>
    </source>
</evidence>
<comment type="cofactor">
    <cofactor evidence="9">
        <name>[4Fe-4S] cluster</name>
        <dbReference type="ChEBI" id="CHEBI:49883"/>
    </cofactor>
    <text evidence="9">Binds 1 [4Fe-4S] cluster.</text>
</comment>
<dbReference type="CDD" id="cd07322">
    <property type="entry name" value="PriL_PriS_Eukaryotic"/>
    <property type="match status" value="1"/>
</dbReference>
<dbReference type="Pfam" id="PF26466">
    <property type="entry name" value="DNA_primase_lrg_N"/>
    <property type="match status" value="1"/>
</dbReference>
<keyword evidence="5 9" id="KW-0479">Metal-binding</keyword>
<dbReference type="GO" id="GO:0006270">
    <property type="term" value="P:DNA replication initiation"/>
    <property type="evidence" value="ECO:0007669"/>
    <property type="project" value="TreeGrafter"/>
</dbReference>
<dbReference type="GO" id="GO:0005658">
    <property type="term" value="C:alpha DNA polymerase:primase complex"/>
    <property type="evidence" value="ECO:0007669"/>
    <property type="project" value="UniProtKB-ARBA"/>
</dbReference>
<dbReference type="OrthoDB" id="421393at2759"/>
<organism evidence="13 14">
    <name type="scientific">Ostreobium quekettii</name>
    <dbReference type="NCBI Taxonomy" id="121088"/>
    <lineage>
        <taxon>Eukaryota</taxon>
        <taxon>Viridiplantae</taxon>
        <taxon>Chlorophyta</taxon>
        <taxon>core chlorophytes</taxon>
        <taxon>Ulvophyceae</taxon>
        <taxon>TCBD clade</taxon>
        <taxon>Bryopsidales</taxon>
        <taxon>Ostreobineae</taxon>
        <taxon>Ostreobiaceae</taxon>
        <taxon>Ostreobium</taxon>
    </lineage>
</organism>
<evidence type="ECO:0000256" key="10">
    <source>
        <dbReference type="PIRSR" id="PIRSR009449-1"/>
    </source>
</evidence>
<keyword evidence="3 9" id="KW-0639">Primosome</keyword>
<dbReference type="PANTHER" id="PTHR10537:SF3">
    <property type="entry name" value="DNA PRIMASE LARGE SUBUNIT"/>
    <property type="match status" value="1"/>
</dbReference>
<evidence type="ECO:0000256" key="4">
    <source>
        <dbReference type="ARBA" id="ARBA00022705"/>
    </source>
</evidence>
<proteinExistence type="inferred from homology"/>
<evidence type="ECO:0000259" key="12">
    <source>
        <dbReference type="Pfam" id="PF04104"/>
    </source>
</evidence>
<gene>
    <name evidence="13" type="ORF">OSTQU699_LOCUS1417</name>
</gene>
<dbReference type="GO" id="GO:0046872">
    <property type="term" value="F:metal ion binding"/>
    <property type="evidence" value="ECO:0007669"/>
    <property type="project" value="UniProtKB-UniRule"/>
</dbReference>
<feature type="region of interest" description="Disordered" evidence="11">
    <location>
        <begin position="426"/>
        <end position="469"/>
    </location>
</feature>
<dbReference type="PANTHER" id="PTHR10537">
    <property type="entry name" value="DNA PRIMASE LARGE SUBUNIT"/>
    <property type="match status" value="1"/>
</dbReference>
<evidence type="ECO:0000313" key="13">
    <source>
        <dbReference type="EMBL" id="CAD7696056.1"/>
    </source>
</evidence>